<dbReference type="PROSITE" id="PS51207">
    <property type="entry name" value="PXA"/>
    <property type="match status" value="1"/>
</dbReference>
<feature type="compositionally biased region" description="Polar residues" evidence="3">
    <location>
        <begin position="270"/>
        <end position="279"/>
    </location>
</feature>
<keyword evidence="7" id="KW-1185">Reference proteome</keyword>
<dbReference type="InterPro" id="IPR044926">
    <property type="entry name" value="RGS_subdomain_2"/>
</dbReference>
<evidence type="ECO:0000313" key="7">
    <source>
        <dbReference type="Proteomes" id="UP001213623"/>
    </source>
</evidence>
<dbReference type="Pfam" id="PF00787">
    <property type="entry name" value="PX"/>
    <property type="match status" value="1"/>
</dbReference>
<evidence type="ECO:0000256" key="2">
    <source>
        <dbReference type="SAM" id="Coils"/>
    </source>
</evidence>
<name>A0AAF0EN45_9BASI</name>
<dbReference type="AlphaFoldDB" id="A0AAF0EN45"/>
<gene>
    <name evidence="6" type="primary">TRM8_2</name>
    <name evidence="6" type="ORF">MNAN1_002480</name>
</gene>
<dbReference type="InterPro" id="IPR036871">
    <property type="entry name" value="PX_dom_sf"/>
</dbReference>
<dbReference type="Gene3D" id="1.10.167.10">
    <property type="entry name" value="Regulator of G-protein Signalling 4, domain 2"/>
    <property type="match status" value="1"/>
</dbReference>
<dbReference type="InterPro" id="IPR003114">
    <property type="entry name" value="Phox_assoc"/>
</dbReference>
<feature type="region of interest" description="Disordered" evidence="3">
    <location>
        <begin position="267"/>
        <end position="318"/>
    </location>
</feature>
<evidence type="ECO:0000256" key="1">
    <source>
        <dbReference type="ARBA" id="ARBA00010883"/>
    </source>
</evidence>
<dbReference type="CDD" id="cd06093">
    <property type="entry name" value="PX_domain"/>
    <property type="match status" value="1"/>
</dbReference>
<dbReference type="SUPFAM" id="SSF48097">
    <property type="entry name" value="Regulator of G-protein signaling, RGS"/>
    <property type="match status" value="1"/>
</dbReference>
<dbReference type="SMART" id="SM00312">
    <property type="entry name" value="PX"/>
    <property type="match status" value="1"/>
</dbReference>
<dbReference type="Proteomes" id="UP001213623">
    <property type="component" value="Chromosome 4"/>
</dbReference>
<comment type="similarity">
    <text evidence="1">Belongs to the sorting nexin family.</text>
</comment>
<proteinExistence type="inferred from homology"/>
<dbReference type="SMART" id="SM00313">
    <property type="entry name" value="PXA"/>
    <property type="match status" value="1"/>
</dbReference>
<dbReference type="Pfam" id="PF08628">
    <property type="entry name" value="Nexin_C"/>
    <property type="match status" value="1"/>
</dbReference>
<keyword evidence="2" id="KW-0175">Coiled coil</keyword>
<feature type="domain" description="PXA" evidence="5">
    <location>
        <begin position="59"/>
        <end position="253"/>
    </location>
</feature>
<sequence length="1105" mass="126803">MWLRLLLAPLLAPLLWSAARSLSWILIFLPILALYAETRVVHDSVPRVLPLSWPASSPVQPLESEDDAVTMLAHLIVRDFVKKWHNHIVQGCEDEGAAAFPHAVTQSLRSILHRVLLRLTQLDLSTWLMQRTLTLLREHVEKYRLAQTSLRGLTVTEEDPTFRDWFMATKYQHGELHPAVGHTSSLHTKDTEHAHLRKRMDEFLHAFTKDTLCLGRVETALLREILACSVLYPLIDLVTSPDWIHLQIVSKAERRLHELEQVGRVRESLRASTSETNPSRKPLHDFPASSPRRRWRSTSGRVRTNRSTPSKRSQTSKYERFLRRVEDASSLLDVRRIRHELLNKIHRAKKELAKDPSNTRFEAYLCRLTSALDIAEKRAAELGCLTEMPEQVSAFNDQWSLEQDPVSLGEILRNSSSLLYLLEFLHLCGRAVLVRFWIFVEAFKNPLEEVESDLEALNVQAMMKEVVSNPNADLCATTQSLKESIRPILHYFESPLLPVRHQCKEVVETFLTLAPSLGVREHGLFIVRQCVLSMQADVLQTMLNQDWEPFTQSHLYAQAVEQVRQRQATCEKTKKAASLEWDTESDDSLVEGLHPSHPKDERIPLRYGFLMGAGDGTKRDESDPFRKPLFENDPLFEESESVTTAAKMWQSAFDERDASLANDIPPSDPLVTAPSSMHVARMRHEVTTSRLKELHTRHEQLRQQKEKLDTLIKKAELTGASSQEQHVLQTARKAIERDARAAGWEFKYLEQMLHQHGHLFDAKQATHVAIEIKDTEECKDQAGYTYNLYHILVRVSMAVRGKPDVEYAWIVTRRYSAFRELHRSLRHQFRSIWACESLFPGKKLVGSTNASFVESRRRSLERYLVAALELPDVRLSRAMQVFLSEISDGTCKPDDETGIPLIERMLGSVSELADGIDELLDGFRPTMFDAVVQQILMAEAHADASAEAMQGHFTEPLSDFLLELFQLKHKSDWLRRRAIVVVLQNLLGSTIESWLRQKMNHLLSKDRLHYALQHLIQMLWPRGGPFQATPRPIRSAEEQRRTLEQARQAMSLLVPDIADHIFGSERTHLGSQTMLQVIQNQRLNKHILYTLLDQFMEELLTHASS</sequence>
<organism evidence="6 7">
    <name type="scientific">Malassezia nana</name>
    <dbReference type="NCBI Taxonomy" id="180528"/>
    <lineage>
        <taxon>Eukaryota</taxon>
        <taxon>Fungi</taxon>
        <taxon>Dikarya</taxon>
        <taxon>Basidiomycota</taxon>
        <taxon>Ustilaginomycotina</taxon>
        <taxon>Malasseziomycetes</taxon>
        <taxon>Malasseziales</taxon>
        <taxon>Malasseziaceae</taxon>
        <taxon>Malassezia</taxon>
    </lineage>
</organism>
<evidence type="ECO:0000256" key="3">
    <source>
        <dbReference type="SAM" id="MobiDB-lite"/>
    </source>
</evidence>
<dbReference type="InterPro" id="IPR013937">
    <property type="entry name" value="Sorting_nexin_C"/>
</dbReference>
<protein>
    <submittedName>
        <fullName evidence="6">tRNA (Guanine-N(7)-)-methyltransferase (tRNA(m7G46)-methyltransferase)</fullName>
    </submittedName>
</protein>
<evidence type="ECO:0000313" key="6">
    <source>
        <dbReference type="EMBL" id="WFD27483.1"/>
    </source>
</evidence>
<dbReference type="InterPro" id="IPR036305">
    <property type="entry name" value="RGS_sf"/>
</dbReference>
<feature type="coiled-coil region" evidence="2">
    <location>
        <begin position="684"/>
        <end position="718"/>
    </location>
</feature>
<dbReference type="Gene3D" id="3.30.1520.10">
    <property type="entry name" value="Phox-like domain"/>
    <property type="match status" value="1"/>
</dbReference>
<dbReference type="PANTHER" id="PTHR22775">
    <property type="entry name" value="SORTING NEXIN"/>
    <property type="match status" value="1"/>
</dbReference>
<dbReference type="EMBL" id="CP119895">
    <property type="protein sequence ID" value="WFD27483.1"/>
    <property type="molecule type" value="Genomic_DNA"/>
</dbReference>
<dbReference type="InterPro" id="IPR001683">
    <property type="entry name" value="PX_dom"/>
</dbReference>
<dbReference type="SUPFAM" id="SSF64268">
    <property type="entry name" value="PX domain"/>
    <property type="match status" value="1"/>
</dbReference>
<dbReference type="GO" id="GO:0035091">
    <property type="term" value="F:phosphatidylinositol binding"/>
    <property type="evidence" value="ECO:0007669"/>
    <property type="project" value="InterPro"/>
</dbReference>
<accession>A0AAF0EN45</accession>
<dbReference type="PROSITE" id="PS50195">
    <property type="entry name" value="PX"/>
    <property type="match status" value="1"/>
</dbReference>
<dbReference type="PANTHER" id="PTHR22775:SF3">
    <property type="entry name" value="SORTING NEXIN-13"/>
    <property type="match status" value="1"/>
</dbReference>
<dbReference type="Pfam" id="PF02194">
    <property type="entry name" value="PXA"/>
    <property type="match status" value="1"/>
</dbReference>
<reference evidence="6" key="1">
    <citation type="submission" date="2023-03" db="EMBL/GenBank/DDBJ databases">
        <title>Mating type loci evolution in Malassezia.</title>
        <authorList>
            <person name="Coelho M.A."/>
        </authorList>
    </citation>
    <scope>NUCLEOTIDE SEQUENCE</scope>
    <source>
        <strain evidence="6">CBS 9557</strain>
    </source>
</reference>
<feature type="domain" description="PX" evidence="4">
    <location>
        <begin position="767"/>
        <end position="890"/>
    </location>
</feature>
<evidence type="ECO:0000259" key="4">
    <source>
        <dbReference type="PROSITE" id="PS50195"/>
    </source>
</evidence>
<evidence type="ECO:0000259" key="5">
    <source>
        <dbReference type="PROSITE" id="PS51207"/>
    </source>
</evidence>
<feature type="compositionally biased region" description="Polar residues" evidence="3">
    <location>
        <begin position="305"/>
        <end position="316"/>
    </location>
</feature>